<dbReference type="InterPro" id="IPR023393">
    <property type="entry name" value="START-like_dom_sf"/>
</dbReference>
<protein>
    <submittedName>
        <fullName evidence="1">SRPBCC domain-containing protein</fullName>
    </submittedName>
</protein>
<proteinExistence type="predicted"/>
<dbReference type="InterPro" id="IPR019587">
    <property type="entry name" value="Polyketide_cyclase/dehydratase"/>
</dbReference>
<dbReference type="SUPFAM" id="SSF55961">
    <property type="entry name" value="Bet v1-like"/>
    <property type="match status" value="1"/>
</dbReference>
<reference evidence="1 2" key="1">
    <citation type="journal article" date="2015" name="Genome Announc.">
        <title>Draft Genome Sequence of the Terrestrial Cyanobacterium Scytonema millei VB511283, Isolated from Eastern India.</title>
        <authorList>
            <person name="Sen D."/>
            <person name="Chandrababunaidu M.M."/>
            <person name="Singh D."/>
            <person name="Sanghi N."/>
            <person name="Ghorai A."/>
            <person name="Mishra G.P."/>
            <person name="Madduluri M."/>
            <person name="Adhikary S.P."/>
            <person name="Tripathy S."/>
        </authorList>
    </citation>
    <scope>NUCLEOTIDE SEQUENCE [LARGE SCALE GENOMIC DNA]</scope>
    <source>
        <strain evidence="1 2">VB511283</strain>
    </source>
</reference>
<organism evidence="1 2">
    <name type="scientific">Scytonema millei VB511283</name>
    <dbReference type="NCBI Taxonomy" id="1245923"/>
    <lineage>
        <taxon>Bacteria</taxon>
        <taxon>Bacillati</taxon>
        <taxon>Cyanobacteriota</taxon>
        <taxon>Cyanophyceae</taxon>
        <taxon>Nostocales</taxon>
        <taxon>Scytonemataceae</taxon>
        <taxon>Scytonema</taxon>
    </lineage>
</organism>
<dbReference type="Pfam" id="PF10604">
    <property type="entry name" value="Polyketide_cyc2"/>
    <property type="match status" value="1"/>
</dbReference>
<dbReference type="OrthoDB" id="191189at2"/>
<evidence type="ECO:0000313" key="2">
    <source>
        <dbReference type="Proteomes" id="UP000031532"/>
    </source>
</evidence>
<evidence type="ECO:0000313" key="1">
    <source>
        <dbReference type="EMBL" id="NHC34684.1"/>
    </source>
</evidence>
<dbReference type="Gene3D" id="3.30.530.20">
    <property type="match status" value="1"/>
</dbReference>
<keyword evidence="2" id="KW-1185">Reference proteome</keyword>
<dbReference type="CDD" id="cd07822">
    <property type="entry name" value="SRPBCC_4"/>
    <property type="match status" value="1"/>
</dbReference>
<dbReference type="EMBL" id="JTJC03000002">
    <property type="protein sequence ID" value="NHC34684.1"/>
    <property type="molecule type" value="Genomic_DNA"/>
</dbReference>
<gene>
    <name evidence="1" type="ORF">QH73_0008425</name>
</gene>
<dbReference type="Proteomes" id="UP000031532">
    <property type="component" value="Unassembled WGS sequence"/>
</dbReference>
<name>A0A9X5E5P8_9CYAN</name>
<accession>A0A9X5E5P8</accession>
<dbReference type="AlphaFoldDB" id="A0A9X5E5P8"/>
<sequence>MKEIYTDIEIQASAEKTWKILTDFTHFSQWNPFIHRISGKAVEGEQLEVVIQPPGSTQLTFRPKILKAEPNRELRWLGHLFIPGLFDGEHIFTIDPVGGNRTHFIQREVFQGLLTPLLARQLDRNTRYGFEAMNIALKRQAEQF</sequence>
<dbReference type="PANTHER" id="PTHR36166">
    <property type="entry name" value="CHROMOSOME 9, WHOLE GENOME SHOTGUN SEQUENCE"/>
    <property type="match status" value="1"/>
</dbReference>
<dbReference type="RefSeq" id="WP_039717705.1">
    <property type="nucleotide sequence ID" value="NZ_JTJC03000002.1"/>
</dbReference>
<comment type="caution">
    <text evidence="1">The sequence shown here is derived from an EMBL/GenBank/DDBJ whole genome shotgun (WGS) entry which is preliminary data.</text>
</comment>
<dbReference type="PANTHER" id="PTHR36166:SF1">
    <property type="entry name" value="SRPBCC DOMAIN-CONTAINING PROTEIN"/>
    <property type="match status" value="1"/>
</dbReference>